<protein>
    <recommendedName>
        <fullName evidence="3">ABM domain-containing protein</fullName>
    </recommendedName>
</protein>
<dbReference type="RefSeq" id="XP_043168379.1">
    <property type="nucleotide sequence ID" value="XM_043312444.1"/>
</dbReference>
<dbReference type="PANTHER" id="PTHR42052:SF1">
    <property type="entry name" value="ABM DOMAIN-CONTAINING PROTEIN"/>
    <property type="match status" value="1"/>
</dbReference>
<dbReference type="Proteomes" id="UP000676310">
    <property type="component" value="Unassembled WGS sequence"/>
</dbReference>
<proteinExistence type="predicted"/>
<evidence type="ECO:0008006" key="3">
    <source>
        <dbReference type="Google" id="ProtNLM"/>
    </source>
</evidence>
<dbReference type="AlphaFoldDB" id="A0A8J2HZ34"/>
<gene>
    <name evidence="1" type="ORF">ALTATR162_LOCUS4829</name>
</gene>
<dbReference type="InterPro" id="IPR011008">
    <property type="entry name" value="Dimeric_a/b-barrel"/>
</dbReference>
<dbReference type="SUPFAM" id="SSF54909">
    <property type="entry name" value="Dimeric alpha+beta barrel"/>
    <property type="match status" value="1"/>
</dbReference>
<name>A0A8J2HZ34_9PLEO</name>
<evidence type="ECO:0000313" key="1">
    <source>
        <dbReference type="EMBL" id="CAG5157036.1"/>
    </source>
</evidence>
<reference evidence="1" key="1">
    <citation type="submission" date="2021-05" db="EMBL/GenBank/DDBJ databases">
        <authorList>
            <person name="Stam R."/>
        </authorList>
    </citation>
    <scope>NUCLEOTIDE SEQUENCE</scope>
    <source>
        <strain evidence="1">CS162</strain>
    </source>
</reference>
<organism evidence="1 2">
    <name type="scientific">Alternaria atra</name>
    <dbReference type="NCBI Taxonomy" id="119953"/>
    <lineage>
        <taxon>Eukaryota</taxon>
        <taxon>Fungi</taxon>
        <taxon>Dikarya</taxon>
        <taxon>Ascomycota</taxon>
        <taxon>Pezizomycotina</taxon>
        <taxon>Dothideomycetes</taxon>
        <taxon>Pleosporomycetidae</taxon>
        <taxon>Pleosporales</taxon>
        <taxon>Pleosporineae</taxon>
        <taxon>Pleosporaceae</taxon>
        <taxon>Alternaria</taxon>
        <taxon>Alternaria sect. Ulocladioides</taxon>
    </lineage>
</organism>
<dbReference type="GeneID" id="67016539"/>
<accession>A0A8J2HZ34</accession>
<evidence type="ECO:0000313" key="2">
    <source>
        <dbReference type="Proteomes" id="UP000676310"/>
    </source>
</evidence>
<comment type="caution">
    <text evidence="1">The sequence shown here is derived from an EMBL/GenBank/DDBJ whole genome shotgun (WGS) entry which is preliminary data.</text>
</comment>
<keyword evidence="2" id="KW-1185">Reference proteome</keyword>
<sequence length="216" mass="24283">MPITELALLHLTPGTTIDDAALRSNLSHAKTVLQNYTGRAFYYMQQTEDPSCIYVIGEWDSLDQHLNDFIPSADNQALLESLEHALTVESNLEHLDVANADLPLPTSPALLEQARTGELVWSVVHHTIKAGEKHRFLDTFHANKRYLQDSITELDGKIGGGWCVGQGKENVFVLLCPWKSVDQHEEFGKTEGFQKYVKITEWIDGADIKHAKFLDI</sequence>
<dbReference type="OrthoDB" id="3542212at2759"/>
<dbReference type="PANTHER" id="PTHR42052">
    <property type="entry name" value="ABM DOMAIN-CONTAINING PROTEIN"/>
    <property type="match status" value="1"/>
</dbReference>
<dbReference type="Gene3D" id="3.30.70.100">
    <property type="match status" value="2"/>
</dbReference>
<dbReference type="EMBL" id="CAJRGZ010000017">
    <property type="protein sequence ID" value="CAG5157036.1"/>
    <property type="molecule type" value="Genomic_DNA"/>
</dbReference>